<comment type="caution">
    <text evidence="8">The sequence shown here is derived from an EMBL/GenBank/DDBJ whole genome shotgun (WGS) entry which is preliminary data.</text>
</comment>
<dbReference type="InterPro" id="IPR011048">
    <property type="entry name" value="Haem_d1_sf"/>
</dbReference>
<dbReference type="Gene3D" id="2.60.40.2030">
    <property type="match status" value="1"/>
</dbReference>
<evidence type="ECO:0000313" key="8">
    <source>
        <dbReference type="EMBL" id="RYC67246.1"/>
    </source>
</evidence>
<evidence type="ECO:0000256" key="5">
    <source>
        <dbReference type="SAM" id="SignalP"/>
    </source>
</evidence>
<dbReference type="GO" id="GO:0007154">
    <property type="term" value="P:cell communication"/>
    <property type="evidence" value="ECO:0007669"/>
    <property type="project" value="InterPro"/>
</dbReference>
<dbReference type="InterPro" id="IPR055188">
    <property type="entry name" value="Choice_anch_I"/>
</dbReference>
<dbReference type="Gene3D" id="2.130.10.10">
    <property type="entry name" value="YVTN repeat-like/Quinoprotein amine dehydrogenase"/>
    <property type="match status" value="1"/>
</dbReference>
<proteinExistence type="predicted"/>
<dbReference type="PANTHER" id="PTHR46928">
    <property type="entry name" value="MESENCHYME-SPECIFIC CELL SURFACE GLYCOPROTEIN"/>
    <property type="match status" value="1"/>
</dbReference>
<dbReference type="SUPFAM" id="SSF141072">
    <property type="entry name" value="CalX-like"/>
    <property type="match status" value="1"/>
</dbReference>
<feature type="domain" description="Choice-of-anchor I" evidence="7">
    <location>
        <begin position="356"/>
        <end position="852"/>
    </location>
</feature>
<dbReference type="NCBIfam" id="NF038117">
    <property type="entry name" value="choice_anch_I"/>
    <property type="match status" value="1"/>
</dbReference>
<dbReference type="GO" id="GO:0016020">
    <property type="term" value="C:membrane"/>
    <property type="evidence" value="ECO:0007669"/>
    <property type="project" value="InterPro"/>
</dbReference>
<dbReference type="Pfam" id="PF22494">
    <property type="entry name" value="choice_anch_I"/>
    <property type="match status" value="1"/>
</dbReference>
<accession>A0A4Q2UED7</accession>
<evidence type="ECO:0000259" key="7">
    <source>
        <dbReference type="Pfam" id="PF22494"/>
    </source>
</evidence>
<keyword evidence="2" id="KW-0677">Repeat</keyword>
<keyword evidence="1 5" id="KW-0732">Signal</keyword>
<evidence type="ECO:0000313" key="9">
    <source>
        <dbReference type="Proteomes" id="UP000290407"/>
    </source>
</evidence>
<name>A0A4Q2UED7_9BACT</name>
<dbReference type="InterPro" id="IPR052956">
    <property type="entry name" value="Mesenchyme-surface_protein"/>
</dbReference>
<keyword evidence="9" id="KW-1185">Reference proteome</keyword>
<dbReference type="InterPro" id="IPR003644">
    <property type="entry name" value="Calx_beta"/>
</dbReference>
<evidence type="ECO:0000256" key="2">
    <source>
        <dbReference type="ARBA" id="ARBA00022737"/>
    </source>
</evidence>
<evidence type="ECO:0000256" key="4">
    <source>
        <dbReference type="SAM" id="MobiDB-lite"/>
    </source>
</evidence>
<protein>
    <submittedName>
        <fullName evidence="8">T9SS type A sorting domain-containing protein</fullName>
    </submittedName>
</protein>
<reference evidence="8 9" key="1">
    <citation type="submission" date="2019-01" db="EMBL/GenBank/DDBJ databases">
        <title>Spirosoma flava sp. nov., a propanil-degrading bacterium isolated from herbicide-contaminated soil.</title>
        <authorList>
            <person name="Zhang L."/>
            <person name="Jiang J.-D."/>
        </authorList>
    </citation>
    <scope>NUCLEOTIDE SEQUENCE [LARGE SCALE GENOMIC DNA]</scope>
    <source>
        <strain evidence="8 9">TY50</strain>
    </source>
</reference>
<dbReference type="PANTHER" id="PTHR46928:SF1">
    <property type="entry name" value="MESENCHYME-SPECIFIC CELL SURFACE GLYCOPROTEIN"/>
    <property type="match status" value="1"/>
</dbReference>
<dbReference type="EMBL" id="SBLB01000008">
    <property type="protein sequence ID" value="RYC67246.1"/>
    <property type="molecule type" value="Genomic_DNA"/>
</dbReference>
<dbReference type="NCBIfam" id="TIGR04183">
    <property type="entry name" value="Por_Secre_tail"/>
    <property type="match status" value="1"/>
</dbReference>
<evidence type="ECO:0000259" key="6">
    <source>
        <dbReference type="Pfam" id="PF03160"/>
    </source>
</evidence>
<dbReference type="InterPro" id="IPR015943">
    <property type="entry name" value="WD40/YVTN_repeat-like_dom_sf"/>
</dbReference>
<dbReference type="RefSeq" id="WP_129605028.1">
    <property type="nucleotide sequence ID" value="NZ_SBLB01000008.1"/>
</dbReference>
<evidence type="ECO:0000256" key="3">
    <source>
        <dbReference type="ARBA" id="ARBA00022837"/>
    </source>
</evidence>
<dbReference type="Proteomes" id="UP000290407">
    <property type="component" value="Unassembled WGS sequence"/>
</dbReference>
<feature type="signal peptide" evidence="5">
    <location>
        <begin position="1"/>
        <end position="18"/>
    </location>
</feature>
<dbReference type="AlphaFoldDB" id="A0A4Q2UED7"/>
<feature type="chain" id="PRO_5020712301" evidence="5">
    <location>
        <begin position="19"/>
        <end position="1118"/>
    </location>
</feature>
<evidence type="ECO:0000256" key="1">
    <source>
        <dbReference type="ARBA" id="ARBA00022729"/>
    </source>
</evidence>
<feature type="region of interest" description="Disordered" evidence="4">
    <location>
        <begin position="740"/>
        <end position="763"/>
    </location>
</feature>
<feature type="domain" description="Calx-beta" evidence="6">
    <location>
        <begin position="233"/>
        <end position="343"/>
    </location>
</feature>
<dbReference type="InterPro" id="IPR038081">
    <property type="entry name" value="CalX-like_sf"/>
</dbReference>
<keyword evidence="3" id="KW-0106">Calcium</keyword>
<gene>
    <name evidence="8" type="ORF">EQG79_24310</name>
</gene>
<dbReference type="Pfam" id="PF03160">
    <property type="entry name" value="Calx-beta"/>
    <property type="match status" value="1"/>
</dbReference>
<organism evidence="8 9">
    <name type="scientific">Spirosoma sordidisoli</name>
    <dbReference type="NCBI Taxonomy" id="2502893"/>
    <lineage>
        <taxon>Bacteria</taxon>
        <taxon>Pseudomonadati</taxon>
        <taxon>Bacteroidota</taxon>
        <taxon>Cytophagia</taxon>
        <taxon>Cytophagales</taxon>
        <taxon>Cytophagaceae</taxon>
        <taxon>Spirosoma</taxon>
    </lineage>
</organism>
<dbReference type="InterPro" id="IPR026444">
    <property type="entry name" value="Secre_tail"/>
</dbReference>
<dbReference type="SUPFAM" id="SSF51004">
    <property type="entry name" value="C-terminal (heme d1) domain of cytochrome cd1-nitrite reductase"/>
    <property type="match status" value="1"/>
</dbReference>
<sequence>MKKLYLCLLLLLPLLSFGQLSPGSIAFTGVNADGTDNFNIVALDALPANTTIFFRDDEWQNPGFNIGESILVWNTGGTVIPAGTVVAFSNINPSPASPVVVSVGSATISGNRGLSNENDALFAYLGTDADTPTTFLGAISNNGVAANTFGTLAGTGLTLGGTALALTGEIAVGIYTGPRTAISRSCYPVVLNNPVNWQVQPNSSGDQSTDGIAPDLPFSTTAFTFGSGCPLPTVAFSAASRSVGEASGTLSVTLAVTSPGSSTGSVQLALGSASAQNGQDFVLATAPVTVTIPANTSAVTYRIPLINDGLPEADEYLTLRLQNGSGVQLGSVSSQLVFILDDDKQAPAPGSALSLQLLTSYRNPTAGSSEIVAYEKTSKRLFIANSVANRIDIVNFANPSAPVALTSINVAALGGSINSVATRDGLVAAAIENTNKVLPGKVFFFDPNGQILKEVITGSLPDMVAFSPDGRYVVTADEGEPNDDYSVDPDGSVTVIDLAGGIASLTQSQVTTVRFTAFNDQKAALRSAGVRLYGRKGNVDNGSSVAEDLEPEYVTFSPDSRTVYVTLQENNALAVISLTSKTVSAIKPLGLKNHNLDSNALDPTDQGGIPALQKLPVFGVYQPDAIATFTSGGQSYLITANEGDAREYSALSEVVRAGAGGYVLDPTVFPNAADLKNNLLLGRLNVTNQSGDLDGDGDFDQIHAFGARSFSIWDLSGNLVWDSGDQLERITRAQTPLLFNASNTDGNPAVKNRSDDKGPEPEGVTTAIINGRAYAFIALERIGGVMVYDVTIPTAPQFITYSVNRTAPTATAATDDRGAEGIVYIAAADSPTGKGLVLLANEVSNSVSVYQISSPASSLSLAQPAYNCATGLITYTPVGGDGSPITFQTPGIRSSGPTSLTGIVEAELRNDPKPITITATQSGRSVSVTFDFAAYCAGQNPGNDLTLLTPTYDCSTGAITFVTAGGDGSPITFFAPGIRRASVTSPIGTVEAELRGDPKPLFIQATQGNRTVSTTFDFASFCVSRARKAAAEAELAFTVTVAGNPTSADQVLVRVRGAEGQPLRLTVRDVQGRTVSDLAVKQAEAIEQQTVELGRSSGLYLLQVQTPTMTRTVKVVRQ</sequence>